<dbReference type="Pfam" id="PF16120">
    <property type="entry name" value="DUF4836"/>
    <property type="match status" value="1"/>
</dbReference>
<dbReference type="InterPro" id="IPR032276">
    <property type="entry name" value="DUF4836"/>
</dbReference>
<keyword evidence="1" id="KW-0732">Signal</keyword>
<feature type="chain" id="PRO_5045904668" description="DUF4836 family protein" evidence="1">
    <location>
        <begin position="24"/>
        <end position="447"/>
    </location>
</feature>
<organism evidence="2 3">
    <name type="scientific">Prevotella herbatica</name>
    <dbReference type="NCBI Taxonomy" id="2801997"/>
    <lineage>
        <taxon>Bacteria</taxon>
        <taxon>Pseudomonadati</taxon>
        <taxon>Bacteroidota</taxon>
        <taxon>Bacteroidia</taxon>
        <taxon>Bacteroidales</taxon>
        <taxon>Prevotellaceae</taxon>
        <taxon>Prevotella</taxon>
    </lineage>
</organism>
<accession>A0ABM7P0C5</accession>
<sequence length="447" mass="49121">MKKVVYLISCLMVLIFASCSDNSYLNAIPNESTALISMDPVKMSGVNNMAVLKTLLHFSNIDKSGIDASNKIYLFESPDGNLGVCAKVKDEDDLTETFNKLAAKGSCPKPKERRGFHFTVLKGAWIAGWSDASILIMGPVTLDAQPQLQQQMAKYLKQDEEDGITASKMYEKLDSIDSPMAMVAQAQALPDQFIAPFTLGAPKGADASQVMIAAEMSVKKGIMHINGETFSFNKTIDKSLKDATKIYRPIKGKYINSMPKTAMLGMFLNVNGTKFLPLMQSNKGIQQLLMGVNAAIDMDNIIRSVDGEMAIITPTYGSDNISMSMTAQLANSNWINDVGYWKESCPAGGKIIDWQKNAWYYTDKKTTFYFGVSKDMQFFSGSSKEEAAQSIIASKDQLDDKVKEIIKGQKLVMVINMNAMKGDKAGAVTSMLKPIFGNLETIVYTLK</sequence>
<evidence type="ECO:0000313" key="2">
    <source>
        <dbReference type="EMBL" id="BCS86228.1"/>
    </source>
</evidence>
<evidence type="ECO:0000313" key="3">
    <source>
        <dbReference type="Proteomes" id="UP001319045"/>
    </source>
</evidence>
<dbReference type="Proteomes" id="UP001319045">
    <property type="component" value="Chromosome"/>
</dbReference>
<protein>
    <recommendedName>
        <fullName evidence="4">DUF4836 family protein</fullName>
    </recommendedName>
</protein>
<dbReference type="PROSITE" id="PS51257">
    <property type="entry name" value="PROKAR_LIPOPROTEIN"/>
    <property type="match status" value="1"/>
</dbReference>
<gene>
    <name evidence="2" type="ORF">prwr041_21210</name>
</gene>
<proteinExistence type="predicted"/>
<evidence type="ECO:0000256" key="1">
    <source>
        <dbReference type="SAM" id="SignalP"/>
    </source>
</evidence>
<dbReference type="EMBL" id="AP024484">
    <property type="protein sequence ID" value="BCS86228.1"/>
    <property type="molecule type" value="Genomic_DNA"/>
</dbReference>
<dbReference type="RefSeq" id="WP_207153799.1">
    <property type="nucleotide sequence ID" value="NZ_AP024484.1"/>
</dbReference>
<name>A0ABM7P0C5_9BACT</name>
<keyword evidence="3" id="KW-1185">Reference proteome</keyword>
<evidence type="ECO:0008006" key="4">
    <source>
        <dbReference type="Google" id="ProtNLM"/>
    </source>
</evidence>
<reference evidence="2 3" key="1">
    <citation type="journal article" date="2022" name="Int. J. Syst. Evol. Microbiol.">
        <title>Prevotella herbatica sp. nov., a plant polysaccharide-decomposing anaerobic bacterium isolated from a methanogenic reactor.</title>
        <authorList>
            <person name="Uek A."/>
            <person name="Tonouchi A."/>
            <person name="Kaku N."/>
            <person name="Ueki K."/>
        </authorList>
    </citation>
    <scope>NUCLEOTIDE SEQUENCE [LARGE SCALE GENOMIC DNA]</scope>
    <source>
        <strain evidence="2 3">WR041</strain>
    </source>
</reference>
<feature type="signal peptide" evidence="1">
    <location>
        <begin position="1"/>
        <end position="23"/>
    </location>
</feature>